<proteinExistence type="predicted"/>
<accession>A0A3P6RM20</accession>
<evidence type="ECO:0000313" key="1">
    <source>
        <dbReference type="EMBL" id="VDK44771.1"/>
    </source>
</evidence>
<dbReference type="Proteomes" id="UP000281553">
    <property type="component" value="Unassembled WGS sequence"/>
</dbReference>
<gene>
    <name evidence="1" type="ORF">DILT_LOCUS1458</name>
</gene>
<name>A0A3P6RM20_DIBLA</name>
<evidence type="ECO:0000313" key="2">
    <source>
        <dbReference type="Proteomes" id="UP000281553"/>
    </source>
</evidence>
<dbReference type="AlphaFoldDB" id="A0A3P6RM20"/>
<keyword evidence="2" id="KW-1185">Reference proteome</keyword>
<protein>
    <submittedName>
        <fullName evidence="1">Uncharacterized protein</fullName>
    </submittedName>
</protein>
<organism evidence="1 2">
    <name type="scientific">Dibothriocephalus latus</name>
    <name type="common">Fish tapeworm</name>
    <name type="synonym">Diphyllobothrium latum</name>
    <dbReference type="NCBI Taxonomy" id="60516"/>
    <lineage>
        <taxon>Eukaryota</taxon>
        <taxon>Metazoa</taxon>
        <taxon>Spiralia</taxon>
        <taxon>Lophotrochozoa</taxon>
        <taxon>Platyhelminthes</taxon>
        <taxon>Cestoda</taxon>
        <taxon>Eucestoda</taxon>
        <taxon>Diphyllobothriidea</taxon>
        <taxon>Diphyllobothriidae</taxon>
        <taxon>Dibothriocephalus</taxon>
    </lineage>
</organism>
<reference evidence="1 2" key="1">
    <citation type="submission" date="2018-11" db="EMBL/GenBank/DDBJ databases">
        <authorList>
            <consortium name="Pathogen Informatics"/>
        </authorList>
    </citation>
    <scope>NUCLEOTIDE SEQUENCE [LARGE SCALE GENOMIC DNA]</scope>
</reference>
<dbReference type="EMBL" id="UYRU01009962">
    <property type="protein sequence ID" value="VDK44771.1"/>
    <property type="molecule type" value="Genomic_DNA"/>
</dbReference>
<sequence>MSLSLHLVETAFSGLIRSLGLKSMDDLSASGEVPSKDEQPPAALLAATDQGSAVDCLVGLFELTRFFIDAVALADPQHIFSADLLEAQPAASSAREDFLCFLIRRVVFTLLDFSLRWEPAQMSKRWISRDQFFAAVFDQVEDSFSSPPGHLDSIVIRAFWCCNSPRSLGDTTSFRPDLSGFDDSADVRRVRLKEKDGGISGRRCLALHLPHTLALFRHPPGLPFYDRVIAA</sequence>